<evidence type="ECO:0000256" key="9">
    <source>
        <dbReference type="ARBA" id="ARBA00023136"/>
    </source>
</evidence>
<dbReference type="PANTHER" id="PTHR43495">
    <property type="entry name" value="GABA PERMEASE"/>
    <property type="match status" value="1"/>
</dbReference>
<accession>A0A4R1XND0</accession>
<evidence type="ECO:0000256" key="4">
    <source>
        <dbReference type="ARBA" id="ARBA00022475"/>
    </source>
</evidence>
<keyword evidence="4" id="KW-1003">Cell membrane</keyword>
<feature type="transmembrane region" description="Helical" evidence="10">
    <location>
        <begin position="409"/>
        <end position="431"/>
    </location>
</feature>
<dbReference type="Proteomes" id="UP000294963">
    <property type="component" value="Unassembled WGS sequence"/>
</dbReference>
<keyword evidence="5" id="KW-0997">Cell inner membrane</keyword>
<evidence type="ECO:0000313" key="13">
    <source>
        <dbReference type="Proteomes" id="UP000294963"/>
    </source>
</evidence>
<keyword evidence="7" id="KW-0029">Amino-acid transport</keyword>
<dbReference type="FunFam" id="1.20.1740.10:FF:000001">
    <property type="entry name" value="Amino acid permease"/>
    <property type="match status" value="1"/>
</dbReference>
<comment type="caution">
    <text evidence="12">The sequence shown here is derived from an EMBL/GenBank/DDBJ whole genome shotgun (WGS) entry which is preliminary data.</text>
</comment>
<dbReference type="Pfam" id="PF00324">
    <property type="entry name" value="AA_permease"/>
    <property type="match status" value="1"/>
</dbReference>
<gene>
    <name evidence="12" type="ORF">EC844_1204</name>
</gene>
<evidence type="ECO:0000256" key="3">
    <source>
        <dbReference type="ARBA" id="ARBA00022448"/>
    </source>
</evidence>
<feature type="transmembrane region" description="Helical" evidence="10">
    <location>
        <begin position="205"/>
        <end position="229"/>
    </location>
</feature>
<proteinExistence type="inferred from homology"/>
<feature type="transmembrane region" description="Helical" evidence="10">
    <location>
        <begin position="167"/>
        <end position="185"/>
    </location>
</feature>
<dbReference type="AlphaFoldDB" id="A0A4R1XND0"/>
<keyword evidence="6 10" id="KW-0812">Transmembrane</keyword>
<keyword evidence="13" id="KW-1185">Reference proteome</keyword>
<evidence type="ECO:0000256" key="10">
    <source>
        <dbReference type="SAM" id="Phobius"/>
    </source>
</evidence>
<evidence type="ECO:0000256" key="1">
    <source>
        <dbReference type="ARBA" id="ARBA00004429"/>
    </source>
</evidence>
<dbReference type="GO" id="GO:0005886">
    <property type="term" value="C:plasma membrane"/>
    <property type="evidence" value="ECO:0007669"/>
    <property type="project" value="UniProtKB-SubCell"/>
</dbReference>
<name>A0A4R1XND0_ACICA</name>
<feature type="domain" description="Amino acid permease/ SLC12A" evidence="11">
    <location>
        <begin position="28"/>
        <end position="462"/>
    </location>
</feature>
<dbReference type="PANTHER" id="PTHR43495:SF4">
    <property type="entry name" value="AROMATIC AMINO ACID TRANSPORT PROTEIN AROP"/>
    <property type="match status" value="1"/>
</dbReference>
<evidence type="ECO:0000256" key="7">
    <source>
        <dbReference type="ARBA" id="ARBA00022970"/>
    </source>
</evidence>
<evidence type="ECO:0000259" key="11">
    <source>
        <dbReference type="Pfam" id="PF00324"/>
    </source>
</evidence>
<keyword evidence="8 10" id="KW-1133">Transmembrane helix</keyword>
<dbReference type="InterPro" id="IPR004841">
    <property type="entry name" value="AA-permease/SLC12A_dom"/>
</dbReference>
<evidence type="ECO:0000313" key="12">
    <source>
        <dbReference type="EMBL" id="TCM63700.1"/>
    </source>
</evidence>
<keyword evidence="3" id="KW-0813">Transport</keyword>
<feature type="transmembrane region" description="Helical" evidence="10">
    <location>
        <begin position="291"/>
        <end position="309"/>
    </location>
</feature>
<evidence type="ECO:0000256" key="6">
    <source>
        <dbReference type="ARBA" id="ARBA00022692"/>
    </source>
</evidence>
<feature type="transmembrane region" description="Helical" evidence="10">
    <location>
        <begin position="52"/>
        <end position="72"/>
    </location>
</feature>
<feature type="transmembrane region" description="Helical" evidence="10">
    <location>
        <begin position="368"/>
        <end position="388"/>
    </location>
</feature>
<feature type="transmembrane region" description="Helical" evidence="10">
    <location>
        <begin position="137"/>
        <end position="155"/>
    </location>
</feature>
<dbReference type="Gene3D" id="1.20.1740.10">
    <property type="entry name" value="Amino acid/polyamine transporter I"/>
    <property type="match status" value="1"/>
</dbReference>
<keyword evidence="9 10" id="KW-0472">Membrane</keyword>
<evidence type="ECO:0000256" key="2">
    <source>
        <dbReference type="ARBA" id="ARBA00008583"/>
    </source>
</evidence>
<dbReference type="PROSITE" id="PS00218">
    <property type="entry name" value="AMINO_ACID_PERMEASE_1"/>
    <property type="match status" value="1"/>
</dbReference>
<feature type="transmembrane region" description="Helical" evidence="10">
    <location>
        <begin position="109"/>
        <end position="131"/>
    </location>
</feature>
<comment type="subcellular location">
    <subcellularLocation>
        <location evidence="1">Cell inner membrane</location>
        <topology evidence="1">Multi-pass membrane protein</topology>
    </subcellularLocation>
</comment>
<reference evidence="12 13" key="1">
    <citation type="submission" date="2019-03" db="EMBL/GenBank/DDBJ databases">
        <title>Genomic analyses of the natural microbiome of Caenorhabditis elegans.</title>
        <authorList>
            <person name="Samuel B."/>
        </authorList>
    </citation>
    <scope>NUCLEOTIDE SEQUENCE [LARGE SCALE GENOMIC DNA]</scope>
    <source>
        <strain evidence="12 13">JUb89</strain>
    </source>
</reference>
<organism evidence="12 13">
    <name type="scientific">Acinetobacter calcoaceticus</name>
    <dbReference type="NCBI Taxonomy" id="471"/>
    <lineage>
        <taxon>Bacteria</taxon>
        <taxon>Pseudomonadati</taxon>
        <taxon>Pseudomonadota</taxon>
        <taxon>Gammaproteobacteria</taxon>
        <taxon>Moraxellales</taxon>
        <taxon>Moraxellaceae</taxon>
        <taxon>Acinetobacter</taxon>
        <taxon>Acinetobacter calcoaceticus/baumannii complex</taxon>
    </lineage>
</organism>
<comment type="similarity">
    <text evidence="2">Belongs to the amino acid-polyamine-organocation (APC) superfamily. Amino acid transporter (AAT) (TC 2.A.3.1) family.</text>
</comment>
<feature type="transmembrane region" description="Helical" evidence="10">
    <location>
        <begin position="28"/>
        <end position="46"/>
    </location>
</feature>
<dbReference type="GO" id="GO:0006865">
    <property type="term" value="P:amino acid transport"/>
    <property type="evidence" value="ECO:0007669"/>
    <property type="project" value="UniProtKB-KW"/>
</dbReference>
<sequence>MGLNACSIGLTMSSQPQRKLKHELSNRHIQLIALGGSIGTGLFLGISQTIKLAGPSVILGYAIAGLIAFFMMRQLGEMVVEEPVSGSFSFFAFKYWNPFAGFMSGWNYWVLNVLVCMAELSAIGLYVQYWWPEIPSWVSALVFFIFVNVINLMHVKVFGEIEFGFSIIKILAIIGMIAFGAYLLASGHAGETASVSNLWALGGFFPNGVTGLIMAMAIIMFSFGGIELVGIAAAEAKNPTQTIPKAINQIVYRILLFYVGTIFILLSLYPWNQIAEGGSPFVLIFDSLGSVWVASILNFIVLTAAISVYNGTSYATSRMLLGLAEQGNAPRILSKINARGIPYTAILCSAMVTAICVLLNFLYPEKAFKLLMSLVVSAIVINWMMLSLTHIKFKQKMLQLKKVSTFPSIAYPLTNYICVVFMLAILVIMWITPSMRIAVMLIPVWLICLAVAYVLKNRKSKPLPDDGK</sequence>
<dbReference type="GO" id="GO:0055085">
    <property type="term" value="P:transmembrane transport"/>
    <property type="evidence" value="ECO:0007669"/>
    <property type="project" value="InterPro"/>
</dbReference>
<evidence type="ECO:0000256" key="8">
    <source>
        <dbReference type="ARBA" id="ARBA00022989"/>
    </source>
</evidence>
<dbReference type="PIRSF" id="PIRSF006060">
    <property type="entry name" value="AA_transporter"/>
    <property type="match status" value="1"/>
</dbReference>
<protein>
    <submittedName>
        <fullName evidence="12">Aromatic amino acid:proton symporter (AAT family)</fullName>
    </submittedName>
</protein>
<feature type="transmembrane region" description="Helical" evidence="10">
    <location>
        <begin position="250"/>
        <end position="271"/>
    </location>
</feature>
<dbReference type="EMBL" id="SLVJ01000020">
    <property type="protein sequence ID" value="TCM63700.1"/>
    <property type="molecule type" value="Genomic_DNA"/>
</dbReference>
<dbReference type="InterPro" id="IPR004840">
    <property type="entry name" value="Amino_acid_permease_CS"/>
</dbReference>
<evidence type="ECO:0000256" key="5">
    <source>
        <dbReference type="ARBA" id="ARBA00022519"/>
    </source>
</evidence>
<feature type="transmembrane region" description="Helical" evidence="10">
    <location>
        <begin position="341"/>
        <end position="362"/>
    </location>
</feature>
<feature type="transmembrane region" description="Helical" evidence="10">
    <location>
        <begin position="437"/>
        <end position="455"/>
    </location>
</feature>